<dbReference type="RefSeq" id="WP_247374802.1">
    <property type="nucleotide sequence ID" value="NZ_JALLGV010000001.1"/>
</dbReference>
<keyword evidence="2" id="KW-0472">Membrane</keyword>
<feature type="compositionally biased region" description="Acidic residues" evidence="1">
    <location>
        <begin position="51"/>
        <end position="66"/>
    </location>
</feature>
<evidence type="ECO:0000256" key="1">
    <source>
        <dbReference type="SAM" id="MobiDB-lite"/>
    </source>
</evidence>
<protein>
    <recommendedName>
        <fullName evidence="3">DUF7322 domain-containing protein</fullName>
    </recommendedName>
</protein>
<dbReference type="EMBL" id="JBHUDJ010000003">
    <property type="protein sequence ID" value="MFD1587160.1"/>
    <property type="molecule type" value="Genomic_DNA"/>
</dbReference>
<evidence type="ECO:0000313" key="5">
    <source>
        <dbReference type="Proteomes" id="UP001597119"/>
    </source>
</evidence>
<feature type="transmembrane region" description="Helical" evidence="2">
    <location>
        <begin position="101"/>
        <end position="119"/>
    </location>
</feature>
<evidence type="ECO:0000313" key="4">
    <source>
        <dbReference type="EMBL" id="MFD1587160.1"/>
    </source>
</evidence>
<proteinExistence type="predicted"/>
<keyword evidence="5" id="KW-1185">Reference proteome</keyword>
<dbReference type="AlphaFoldDB" id="A0ABD6CAA1"/>
<dbReference type="Proteomes" id="UP001597119">
    <property type="component" value="Unassembled WGS sequence"/>
</dbReference>
<feature type="domain" description="DUF7322" evidence="3">
    <location>
        <begin position="64"/>
        <end position="124"/>
    </location>
</feature>
<feature type="region of interest" description="Disordered" evidence="1">
    <location>
        <begin position="1"/>
        <end position="66"/>
    </location>
</feature>
<feature type="compositionally biased region" description="Basic and acidic residues" evidence="1">
    <location>
        <begin position="1"/>
        <end position="12"/>
    </location>
</feature>
<organism evidence="4 5">
    <name type="scientific">Halorientalis brevis</name>
    <dbReference type="NCBI Taxonomy" id="1126241"/>
    <lineage>
        <taxon>Archaea</taxon>
        <taxon>Methanobacteriati</taxon>
        <taxon>Methanobacteriota</taxon>
        <taxon>Stenosarchaea group</taxon>
        <taxon>Halobacteria</taxon>
        <taxon>Halobacteriales</taxon>
        <taxon>Haloarculaceae</taxon>
        <taxon>Halorientalis</taxon>
    </lineage>
</organism>
<evidence type="ECO:0000259" key="3">
    <source>
        <dbReference type="Pfam" id="PF24008"/>
    </source>
</evidence>
<gene>
    <name evidence="4" type="ORF">ACFR9U_09200</name>
</gene>
<feature type="compositionally biased region" description="Basic and acidic residues" evidence="1">
    <location>
        <begin position="24"/>
        <end position="47"/>
    </location>
</feature>
<keyword evidence="2" id="KW-1133">Transmembrane helix</keyword>
<accession>A0ABD6CAA1</accession>
<dbReference type="Pfam" id="PF24008">
    <property type="entry name" value="DUF7322"/>
    <property type="match status" value="1"/>
</dbReference>
<comment type="caution">
    <text evidence="4">The sequence shown here is derived from an EMBL/GenBank/DDBJ whole genome shotgun (WGS) entry which is preliminary data.</text>
</comment>
<evidence type="ECO:0000256" key="2">
    <source>
        <dbReference type="SAM" id="Phobius"/>
    </source>
</evidence>
<feature type="transmembrane region" description="Helical" evidence="2">
    <location>
        <begin position="77"/>
        <end position="95"/>
    </location>
</feature>
<sequence length="133" mass="14586">MTGSDDERRQPESDDASGFVDPGKAAEPDDPGKAAEPDEQDFVKDLGPDVPEVDVPEPPELSETDVPDDLARSFWKLVMVFNLALFAASLGPMLIYFRGEWTNGTAVFALGVGAFVYGYRRYKRVTSDDDHNG</sequence>
<reference evidence="4 5" key="1">
    <citation type="journal article" date="2019" name="Int. J. Syst. Evol. Microbiol.">
        <title>The Global Catalogue of Microorganisms (GCM) 10K type strain sequencing project: providing services to taxonomists for standard genome sequencing and annotation.</title>
        <authorList>
            <consortium name="The Broad Institute Genomics Platform"/>
            <consortium name="The Broad Institute Genome Sequencing Center for Infectious Disease"/>
            <person name="Wu L."/>
            <person name="Ma J."/>
        </authorList>
    </citation>
    <scope>NUCLEOTIDE SEQUENCE [LARGE SCALE GENOMIC DNA]</scope>
    <source>
        <strain evidence="4 5">CGMCC 1.12125</strain>
    </source>
</reference>
<name>A0ABD6CAA1_9EURY</name>
<keyword evidence="2" id="KW-0812">Transmembrane</keyword>
<dbReference type="InterPro" id="IPR055746">
    <property type="entry name" value="DUF7322"/>
</dbReference>